<keyword evidence="2" id="KW-1185">Reference proteome</keyword>
<accession>A0A1G4BKX5</accession>
<dbReference type="AlphaFoldDB" id="A0A1G4BKX5"/>
<evidence type="ECO:0000313" key="1">
    <source>
        <dbReference type="EMBL" id="OHF01966.1"/>
    </source>
</evidence>
<name>A0A1G4BKX5_9PEZI</name>
<protein>
    <submittedName>
        <fullName evidence="1">Uncharacterized protein</fullName>
    </submittedName>
</protein>
<dbReference type="RefSeq" id="XP_022479108.1">
    <property type="nucleotide sequence ID" value="XM_022614494.1"/>
</dbReference>
<dbReference type="Proteomes" id="UP000176998">
    <property type="component" value="Unassembled WGS sequence"/>
</dbReference>
<sequence>MSGFECRTLELVRDATVVEWCGSGLKVQWAPAGRVEPRNTGAGATGQGVWAAVTWNQIADQRQTASRGNPDDMVMRQRMTMLKTDVLTYATEVDG</sequence>
<gene>
    <name evidence="1" type="ORF">CORC01_02844</name>
</gene>
<evidence type="ECO:0000313" key="2">
    <source>
        <dbReference type="Proteomes" id="UP000176998"/>
    </source>
</evidence>
<dbReference type="GeneID" id="34556004"/>
<proteinExistence type="predicted"/>
<reference evidence="1 2" key="1">
    <citation type="submission" date="2016-09" db="EMBL/GenBank/DDBJ databases">
        <authorList>
            <person name="Capua I."/>
            <person name="De Benedictis P."/>
            <person name="Joannis T."/>
            <person name="Lombin L.H."/>
            <person name="Cattoli G."/>
        </authorList>
    </citation>
    <scope>NUCLEOTIDE SEQUENCE [LARGE SCALE GENOMIC DNA]</scope>
    <source>
        <strain evidence="1 2">IMI 309357</strain>
    </source>
</reference>
<dbReference type="EMBL" id="MJBS01000016">
    <property type="protein sequence ID" value="OHF01966.1"/>
    <property type="molecule type" value="Genomic_DNA"/>
</dbReference>
<comment type="caution">
    <text evidence="1">The sequence shown here is derived from an EMBL/GenBank/DDBJ whole genome shotgun (WGS) entry which is preliminary data.</text>
</comment>
<organism evidence="1 2">
    <name type="scientific">Colletotrichum orchidophilum</name>
    <dbReference type="NCBI Taxonomy" id="1209926"/>
    <lineage>
        <taxon>Eukaryota</taxon>
        <taxon>Fungi</taxon>
        <taxon>Dikarya</taxon>
        <taxon>Ascomycota</taxon>
        <taxon>Pezizomycotina</taxon>
        <taxon>Sordariomycetes</taxon>
        <taxon>Hypocreomycetidae</taxon>
        <taxon>Glomerellales</taxon>
        <taxon>Glomerellaceae</taxon>
        <taxon>Colletotrichum</taxon>
    </lineage>
</organism>